<sequence length="971" mass="101968">MTRTPSHRTTLAVLLSVLVLVSTASATVGATGMPTGGASPLEADETPSLSSDRPRDDRSAVTNLTRQLAQIEPQAAGSFRQETVFSGLSQPMDVAFLPDGRALVITKTGRVVVGNPSNGQYQTYMQLPNVDTARERGLESIALDPNFAQNKYVYLYYVRASNPHRARVSRFTHQENQGGLSSRGAVGSERVVWQDNADPKNCCHFGGGMGFGPDGKLYLTTGEEFDPTQSQDLSQSGGKIIRVNKDGTVPTDNPFAGDGKASTLDTIWAYGLRNPFRASWDRQTGRFYIGDVGGNDDRVAQEEVNVGKKGANYGWPYCEGPCSRAGTTNPVFSYPHAGGEAAITGGFVYRGAQFPSAYQGAYFYGDYARDWIRYLKFDSNGKVTGSYSFSTGTESIVDLSQGPEGGLYWVSISQGRVSRFVYQSAGSEAPTITRATGQPTSGPAPLTVQFAGSATDPNGDRLTYRWVFGDGTSASGASVSHTYQKKGRYTAYLRVSDGTTTVDSGPVVVSVGSGPDARITAPAGGTTFRAGQTISLRGTGTDPEDGTLSGNALTWNVEFVHSDHTHPVITDAVGGSASFQVPTTGHDYHGSTAYRISLTARDSDGLTDTETVTVAPEKVDLTLRTQPAGLTVNLDSAPRTTPLVYDTLVGFRHAVEAPATQCVAGTQYQFQRWSDGGARAHTVTVPTSATTLTATYATAGSCTGGSTGAIPTNGLALRLESDGITTRSGGIVTGWADTSGRGNALTAGGDPTLAKSPSGQNVVAFDGNGDLLQRTSLTAFPTGNTDRTVVMVGRYDSPGFGGFAYGSASCNRAFGTVVDKSGKLALQGWCSGNDFSSAAGGTGAGWLVQSATLRSGTYTHFKNGRQIGTGSHTYATTGNSLVLGAELSPGPYLDMDVAAVVVYNRALSDTERKQVESYLRQKYLGGTAASVTTAGIAVDSAGLDRSRDRSDTGDNSPTFEASAASVARGDR</sequence>
<feature type="domain" description="PKD" evidence="2">
    <location>
        <begin position="431"/>
        <end position="516"/>
    </location>
</feature>
<dbReference type="InterPro" id="IPR012938">
    <property type="entry name" value="Glc/Sorbosone_DH"/>
</dbReference>
<dbReference type="AlphaFoldDB" id="A0A1I6G4L4"/>
<dbReference type="CDD" id="cd00146">
    <property type="entry name" value="PKD"/>
    <property type="match status" value="1"/>
</dbReference>
<feature type="compositionally biased region" description="Basic and acidic residues" evidence="1">
    <location>
        <begin position="942"/>
        <end position="952"/>
    </location>
</feature>
<dbReference type="PANTHER" id="PTHR19328:SF13">
    <property type="entry name" value="HIPL1 PROTEIN"/>
    <property type="match status" value="1"/>
</dbReference>
<name>A0A1I6G4L4_9EURY</name>
<dbReference type="InterPro" id="IPR000601">
    <property type="entry name" value="PKD_dom"/>
</dbReference>
<dbReference type="RefSeq" id="WP_175501353.1">
    <property type="nucleotide sequence ID" value="NZ_FOYS01000001.1"/>
</dbReference>
<proteinExistence type="predicted"/>
<dbReference type="Proteomes" id="UP000243250">
    <property type="component" value="Unassembled WGS sequence"/>
</dbReference>
<dbReference type="Pfam" id="PF07995">
    <property type="entry name" value="GSDH"/>
    <property type="match status" value="1"/>
</dbReference>
<evidence type="ECO:0000313" key="4">
    <source>
        <dbReference type="Proteomes" id="UP000243250"/>
    </source>
</evidence>
<dbReference type="PANTHER" id="PTHR19328">
    <property type="entry name" value="HEDGEHOG-INTERACTING PROTEIN"/>
    <property type="match status" value="1"/>
</dbReference>
<evidence type="ECO:0000313" key="3">
    <source>
        <dbReference type="EMBL" id="SFR37153.1"/>
    </source>
</evidence>
<reference evidence="4" key="1">
    <citation type="submission" date="2016-10" db="EMBL/GenBank/DDBJ databases">
        <authorList>
            <person name="Varghese N."/>
            <person name="Submissions S."/>
        </authorList>
    </citation>
    <scope>NUCLEOTIDE SEQUENCE [LARGE SCALE GENOMIC DNA]</scope>
    <source>
        <strain evidence="4">CGMCC 1.8711</strain>
    </source>
</reference>
<dbReference type="OrthoDB" id="282550at2157"/>
<accession>A0A1I6G4L4</accession>
<dbReference type="PROSITE" id="PS50093">
    <property type="entry name" value="PKD"/>
    <property type="match status" value="1"/>
</dbReference>
<feature type="region of interest" description="Disordered" evidence="1">
    <location>
        <begin position="29"/>
        <end position="60"/>
    </location>
</feature>
<organism evidence="3 4">
    <name type="scientific">Halogeometricum limi</name>
    <dbReference type="NCBI Taxonomy" id="555875"/>
    <lineage>
        <taxon>Archaea</taxon>
        <taxon>Methanobacteriati</taxon>
        <taxon>Methanobacteriota</taxon>
        <taxon>Stenosarchaea group</taxon>
        <taxon>Halobacteria</taxon>
        <taxon>Halobacteriales</taxon>
        <taxon>Haloferacaceae</taxon>
        <taxon>Halogeometricum</taxon>
    </lineage>
</organism>
<dbReference type="Gene3D" id="2.120.10.30">
    <property type="entry name" value="TolB, C-terminal domain"/>
    <property type="match status" value="1"/>
</dbReference>
<dbReference type="InterPro" id="IPR011041">
    <property type="entry name" value="Quinoprot_gluc/sorb_DH_b-prop"/>
</dbReference>
<dbReference type="SUPFAM" id="SSF49899">
    <property type="entry name" value="Concanavalin A-like lectins/glucanases"/>
    <property type="match status" value="1"/>
</dbReference>
<dbReference type="EMBL" id="FOYS01000001">
    <property type="protein sequence ID" value="SFR37153.1"/>
    <property type="molecule type" value="Genomic_DNA"/>
</dbReference>
<evidence type="ECO:0000256" key="1">
    <source>
        <dbReference type="SAM" id="MobiDB-lite"/>
    </source>
</evidence>
<dbReference type="STRING" id="555875.SAMN04488124_0865"/>
<dbReference type="InterPro" id="IPR011042">
    <property type="entry name" value="6-blade_b-propeller_TolB-like"/>
</dbReference>
<dbReference type="InterPro" id="IPR035986">
    <property type="entry name" value="PKD_dom_sf"/>
</dbReference>
<keyword evidence="4" id="KW-1185">Reference proteome</keyword>
<dbReference type="InterPro" id="IPR013320">
    <property type="entry name" value="ConA-like_dom_sf"/>
</dbReference>
<dbReference type="SUPFAM" id="SSF49299">
    <property type="entry name" value="PKD domain"/>
    <property type="match status" value="1"/>
</dbReference>
<dbReference type="SMART" id="SM00089">
    <property type="entry name" value="PKD"/>
    <property type="match status" value="2"/>
</dbReference>
<dbReference type="Gene3D" id="2.60.120.200">
    <property type="match status" value="1"/>
</dbReference>
<dbReference type="InterPro" id="IPR022409">
    <property type="entry name" value="PKD/Chitinase_dom"/>
</dbReference>
<dbReference type="Pfam" id="PF18911">
    <property type="entry name" value="PKD_4"/>
    <property type="match status" value="1"/>
</dbReference>
<dbReference type="Gene3D" id="2.60.40.10">
    <property type="entry name" value="Immunoglobulins"/>
    <property type="match status" value="2"/>
</dbReference>
<dbReference type="InterPro" id="IPR013783">
    <property type="entry name" value="Ig-like_fold"/>
</dbReference>
<dbReference type="SUPFAM" id="SSF50952">
    <property type="entry name" value="Soluble quinoprotein glucose dehydrogenase"/>
    <property type="match status" value="1"/>
</dbReference>
<gene>
    <name evidence="3" type="ORF">SAMN04488124_0865</name>
</gene>
<evidence type="ECO:0000259" key="2">
    <source>
        <dbReference type="PROSITE" id="PS50093"/>
    </source>
</evidence>
<protein>
    <submittedName>
        <fullName evidence="3">Glucose/arabinose dehydrogenase, beta-propeller fold</fullName>
    </submittedName>
</protein>
<feature type="region of interest" description="Disordered" evidence="1">
    <location>
        <begin position="941"/>
        <end position="971"/>
    </location>
</feature>